<name>A0ABQ5N238_9CLOT</name>
<dbReference type="PANTHER" id="PTHR40037:SF1">
    <property type="entry name" value="PHOSPHOESTERASE SAOUHSC_00951-RELATED"/>
    <property type="match status" value="1"/>
</dbReference>
<dbReference type="SUPFAM" id="SSF55144">
    <property type="entry name" value="LigT-like"/>
    <property type="match status" value="1"/>
</dbReference>
<dbReference type="InterPro" id="IPR050580">
    <property type="entry name" value="2H_phosphoesterase_YjcG-like"/>
</dbReference>
<protein>
    <submittedName>
        <fullName evidence="1">2'-5' RNA ligase</fullName>
    </submittedName>
</protein>
<dbReference type="Proteomes" id="UP001208567">
    <property type="component" value="Unassembled WGS sequence"/>
</dbReference>
<dbReference type="GO" id="GO:0016874">
    <property type="term" value="F:ligase activity"/>
    <property type="evidence" value="ECO:0007669"/>
    <property type="project" value="UniProtKB-KW"/>
</dbReference>
<dbReference type="PANTHER" id="PTHR40037">
    <property type="entry name" value="PHOSPHOESTERASE YJCG-RELATED"/>
    <property type="match status" value="1"/>
</dbReference>
<evidence type="ECO:0000313" key="2">
    <source>
        <dbReference type="Proteomes" id="UP001208567"/>
    </source>
</evidence>
<dbReference type="Pfam" id="PF13563">
    <property type="entry name" value="2_5_RNA_ligase2"/>
    <property type="match status" value="1"/>
</dbReference>
<accession>A0ABQ5N238</accession>
<organism evidence="1 2">
    <name type="scientific">Clostridium omnivorum</name>
    <dbReference type="NCBI Taxonomy" id="1604902"/>
    <lineage>
        <taxon>Bacteria</taxon>
        <taxon>Bacillati</taxon>
        <taxon>Bacillota</taxon>
        <taxon>Clostridia</taxon>
        <taxon>Eubacteriales</taxon>
        <taxon>Clostridiaceae</taxon>
        <taxon>Clostridium</taxon>
    </lineage>
</organism>
<comment type="caution">
    <text evidence="1">The sequence shown here is derived from an EMBL/GenBank/DDBJ whole genome shotgun (WGS) entry which is preliminary data.</text>
</comment>
<reference evidence="1 2" key="1">
    <citation type="journal article" date="2024" name="Int. J. Syst. Evol. Microbiol.">
        <title>Clostridium omnivorum sp. nov., isolated from anoxic soil under the treatment of reductive soil disinfestation.</title>
        <authorList>
            <person name="Ueki A."/>
            <person name="Tonouchi A."/>
            <person name="Kaku N."/>
            <person name="Honma S."/>
            <person name="Ueki K."/>
        </authorList>
    </citation>
    <scope>NUCLEOTIDE SEQUENCE [LARGE SCALE GENOMIC DNA]</scope>
    <source>
        <strain evidence="1 2">E14</strain>
    </source>
</reference>
<dbReference type="EMBL" id="BRXR01000001">
    <property type="protein sequence ID" value="GLC29272.1"/>
    <property type="molecule type" value="Genomic_DNA"/>
</dbReference>
<keyword evidence="1" id="KW-0436">Ligase</keyword>
<keyword evidence="2" id="KW-1185">Reference proteome</keyword>
<evidence type="ECO:0000313" key="1">
    <source>
        <dbReference type="EMBL" id="GLC29272.1"/>
    </source>
</evidence>
<dbReference type="InterPro" id="IPR009097">
    <property type="entry name" value="Cyclic_Pdiesterase"/>
</dbReference>
<sequence>MVKRCVMIFPHFDNIKIIDDIRRKYDPLAEHVRPHITLVFPFESDMETDKLEEHIEAVISDIKPFSVTLSGITPSKSFGNYLFLNIRDGYNNIVLMHKRIYTGILEEFYPVWLKNAEFMPHMTVGNMSDIKEFSRAVVETSSIDEVFETTVHTISVEIIGENEDSIIELNIPLGENYIE</sequence>
<gene>
    <name evidence="1" type="ORF">bsdE14_06820</name>
</gene>
<dbReference type="Gene3D" id="3.90.1140.10">
    <property type="entry name" value="Cyclic phosphodiesterase"/>
    <property type="match status" value="1"/>
</dbReference>
<proteinExistence type="predicted"/>
<dbReference type="RefSeq" id="WP_264848559.1">
    <property type="nucleotide sequence ID" value="NZ_BRXR01000001.1"/>
</dbReference>